<accession>A0A251R4N5</accession>
<dbReference type="PANTHER" id="PTHR47984">
    <property type="entry name" value="OS01G0323000 PROTEIN"/>
    <property type="match status" value="1"/>
</dbReference>
<dbReference type="Pfam" id="PF02309">
    <property type="entry name" value="AUX_IAA"/>
    <property type="match status" value="1"/>
</dbReference>
<keyword evidence="2" id="KW-0597">Phosphoprotein</keyword>
<comment type="catalytic activity">
    <reaction evidence="11">
        <text>L-seryl-[protein] + ATP = O-phospho-L-seryl-[protein] + ADP + H(+)</text>
        <dbReference type="Rhea" id="RHEA:17989"/>
        <dbReference type="Rhea" id="RHEA-COMP:9863"/>
        <dbReference type="Rhea" id="RHEA-COMP:11604"/>
        <dbReference type="ChEBI" id="CHEBI:15378"/>
        <dbReference type="ChEBI" id="CHEBI:29999"/>
        <dbReference type="ChEBI" id="CHEBI:30616"/>
        <dbReference type="ChEBI" id="CHEBI:83421"/>
        <dbReference type="ChEBI" id="CHEBI:456216"/>
        <dbReference type="EC" id="2.7.11.1"/>
    </reaction>
</comment>
<dbReference type="OrthoDB" id="1739588at2759"/>
<gene>
    <name evidence="15" type="ORF">PRUPE_1G287400</name>
</gene>
<reference evidence="15 16" key="1">
    <citation type="journal article" date="2013" name="Nat. Genet.">
        <title>The high-quality draft genome of peach (Prunus persica) identifies unique patterns of genetic diversity, domestication and genome evolution.</title>
        <authorList>
            <consortium name="International Peach Genome Initiative"/>
            <person name="Verde I."/>
            <person name="Abbott A.G."/>
            <person name="Scalabrin S."/>
            <person name="Jung S."/>
            <person name="Shu S."/>
            <person name="Marroni F."/>
            <person name="Zhebentyayeva T."/>
            <person name="Dettori M.T."/>
            <person name="Grimwood J."/>
            <person name="Cattonaro F."/>
            <person name="Zuccolo A."/>
            <person name="Rossini L."/>
            <person name="Jenkins J."/>
            <person name="Vendramin E."/>
            <person name="Meisel L.A."/>
            <person name="Decroocq V."/>
            <person name="Sosinski B."/>
            <person name="Prochnik S."/>
            <person name="Mitros T."/>
            <person name="Policriti A."/>
            <person name="Cipriani G."/>
            <person name="Dondini L."/>
            <person name="Ficklin S."/>
            <person name="Goodstein D.M."/>
            <person name="Xuan P."/>
            <person name="Del Fabbro C."/>
            <person name="Aramini V."/>
            <person name="Copetti D."/>
            <person name="Gonzalez S."/>
            <person name="Horner D.S."/>
            <person name="Falchi R."/>
            <person name="Lucas S."/>
            <person name="Mica E."/>
            <person name="Maldonado J."/>
            <person name="Lazzari B."/>
            <person name="Bielenberg D."/>
            <person name="Pirona R."/>
            <person name="Miculan M."/>
            <person name="Barakat A."/>
            <person name="Testolin R."/>
            <person name="Stella A."/>
            <person name="Tartarini S."/>
            <person name="Tonutti P."/>
            <person name="Arus P."/>
            <person name="Orellana A."/>
            <person name="Wells C."/>
            <person name="Main D."/>
            <person name="Vizzotto G."/>
            <person name="Silva H."/>
            <person name="Salamini F."/>
            <person name="Schmutz J."/>
            <person name="Morgante M."/>
            <person name="Rokhsar D.S."/>
        </authorList>
    </citation>
    <scope>NUCLEOTIDE SEQUENCE [LARGE SCALE GENOMIC DNA]</scope>
    <source>
        <strain evidence="16">cv. Nemared</strain>
    </source>
</reference>
<dbReference type="GO" id="GO:0004674">
    <property type="term" value="F:protein serine/threonine kinase activity"/>
    <property type="evidence" value="ECO:0007669"/>
    <property type="project" value="UniProtKB-EC"/>
</dbReference>
<dbReference type="Gramene" id="ONI31011">
    <property type="protein sequence ID" value="ONI31011"/>
    <property type="gene ID" value="PRUPE_1G287400"/>
</dbReference>
<keyword evidence="5" id="KW-0547">Nucleotide-binding</keyword>
<evidence type="ECO:0000256" key="4">
    <source>
        <dbReference type="ARBA" id="ARBA00022692"/>
    </source>
</evidence>
<organism evidence="15 16">
    <name type="scientific">Prunus persica</name>
    <name type="common">Peach</name>
    <name type="synonym">Amygdalus persica</name>
    <dbReference type="NCBI Taxonomy" id="3760"/>
    <lineage>
        <taxon>Eukaryota</taxon>
        <taxon>Viridiplantae</taxon>
        <taxon>Streptophyta</taxon>
        <taxon>Embryophyta</taxon>
        <taxon>Tracheophyta</taxon>
        <taxon>Spermatophyta</taxon>
        <taxon>Magnoliopsida</taxon>
        <taxon>eudicotyledons</taxon>
        <taxon>Gunneridae</taxon>
        <taxon>Pentapetalae</taxon>
        <taxon>rosids</taxon>
        <taxon>fabids</taxon>
        <taxon>Rosales</taxon>
        <taxon>Rosaceae</taxon>
        <taxon>Amygdaloideae</taxon>
        <taxon>Amygdaleae</taxon>
        <taxon>Prunus</taxon>
    </lineage>
</organism>
<dbReference type="InterPro" id="IPR052232">
    <property type="entry name" value="RLK_Ser/Thr-Kinase"/>
</dbReference>
<dbReference type="AlphaFoldDB" id="A0A251R4N5"/>
<dbReference type="PANTHER" id="PTHR47984:SF30">
    <property type="entry name" value="PROTEIN KINASE DOMAIN-CONTAINING PROTEIN"/>
    <property type="match status" value="1"/>
</dbReference>
<evidence type="ECO:0000256" key="9">
    <source>
        <dbReference type="ARBA" id="ARBA00023136"/>
    </source>
</evidence>
<feature type="domain" description="AUX/IAA" evidence="14">
    <location>
        <begin position="132"/>
        <end position="246"/>
    </location>
</feature>
<dbReference type="GO" id="GO:0016020">
    <property type="term" value="C:membrane"/>
    <property type="evidence" value="ECO:0007669"/>
    <property type="project" value="UniProtKB-SubCell"/>
</dbReference>
<keyword evidence="9 13" id="KW-0472">Membrane</keyword>
<keyword evidence="7" id="KW-0067">ATP-binding</keyword>
<keyword evidence="8 13" id="KW-1133">Transmembrane helix</keyword>
<evidence type="ECO:0000256" key="13">
    <source>
        <dbReference type="SAM" id="Phobius"/>
    </source>
</evidence>
<comment type="function">
    <text evidence="12">Aux/IAA proteins are short-lived transcriptional factors that function as repressors of early auxin response genes at low auxin concentrations.</text>
</comment>
<evidence type="ECO:0000256" key="8">
    <source>
        <dbReference type="ARBA" id="ARBA00022989"/>
    </source>
</evidence>
<evidence type="ECO:0000256" key="1">
    <source>
        <dbReference type="ARBA" id="ARBA00004167"/>
    </source>
</evidence>
<dbReference type="InterPro" id="IPR033389">
    <property type="entry name" value="AUX/IAA_dom"/>
</dbReference>
<dbReference type="SMR" id="A0A251R4N5"/>
<evidence type="ECO:0000256" key="12">
    <source>
        <dbReference type="RuleBase" id="RU004549"/>
    </source>
</evidence>
<dbReference type="EMBL" id="CM007651">
    <property type="protein sequence ID" value="ONI31011.1"/>
    <property type="molecule type" value="Genomic_DNA"/>
</dbReference>
<keyword evidence="6" id="KW-0418">Kinase</keyword>
<dbReference type="GO" id="GO:0009734">
    <property type="term" value="P:auxin-activated signaling pathway"/>
    <property type="evidence" value="ECO:0007669"/>
    <property type="project" value="UniProtKB-UniRule"/>
</dbReference>
<dbReference type="GO" id="GO:0005634">
    <property type="term" value="C:nucleus"/>
    <property type="evidence" value="ECO:0007669"/>
    <property type="project" value="UniProtKB-SubCell"/>
</dbReference>
<keyword evidence="12" id="KW-0804">Transcription</keyword>
<dbReference type="STRING" id="3760.A0A251R4N5"/>
<evidence type="ECO:0000256" key="10">
    <source>
        <dbReference type="ARBA" id="ARBA00047899"/>
    </source>
</evidence>
<proteinExistence type="inferred from homology"/>
<feature type="transmembrane region" description="Helical" evidence="13">
    <location>
        <begin position="20"/>
        <end position="48"/>
    </location>
</feature>
<comment type="subunit">
    <text evidence="12">Homodimers and heterodimers.</text>
</comment>
<evidence type="ECO:0000313" key="16">
    <source>
        <dbReference type="Proteomes" id="UP000006882"/>
    </source>
</evidence>
<keyword evidence="4 13" id="KW-0812">Transmembrane</keyword>
<keyword evidence="12" id="KW-0927">Auxin signaling pathway</keyword>
<keyword evidence="16" id="KW-1185">Reference proteome</keyword>
<name>A0A251R4N5_PRUPE</name>
<evidence type="ECO:0000259" key="14">
    <source>
        <dbReference type="Pfam" id="PF02309"/>
    </source>
</evidence>
<comment type="similarity">
    <text evidence="12">Belongs to the Aux/IAA family.</text>
</comment>
<comment type="subcellular location">
    <subcellularLocation>
        <location evidence="1">Membrane</location>
        <topology evidence="1">Single-pass membrane protein</topology>
    </subcellularLocation>
    <subcellularLocation>
        <location evidence="12">Nucleus</location>
    </subcellularLocation>
</comment>
<evidence type="ECO:0000256" key="6">
    <source>
        <dbReference type="ARBA" id="ARBA00022777"/>
    </source>
</evidence>
<evidence type="ECO:0000256" key="11">
    <source>
        <dbReference type="ARBA" id="ARBA00048679"/>
    </source>
</evidence>
<evidence type="ECO:0000256" key="5">
    <source>
        <dbReference type="ARBA" id="ARBA00022741"/>
    </source>
</evidence>
<keyword evidence="12" id="KW-0805">Transcription regulation</keyword>
<evidence type="ECO:0000256" key="2">
    <source>
        <dbReference type="ARBA" id="ARBA00022553"/>
    </source>
</evidence>
<protein>
    <recommendedName>
        <fullName evidence="12">Auxin-responsive protein</fullName>
    </recommendedName>
</protein>
<keyword evidence="12" id="KW-0678">Repressor</keyword>
<evidence type="ECO:0000313" key="15">
    <source>
        <dbReference type="EMBL" id="ONI31011.1"/>
    </source>
</evidence>
<comment type="catalytic activity">
    <reaction evidence="10">
        <text>L-threonyl-[protein] + ATP = O-phospho-L-threonyl-[protein] + ADP + H(+)</text>
        <dbReference type="Rhea" id="RHEA:46608"/>
        <dbReference type="Rhea" id="RHEA-COMP:11060"/>
        <dbReference type="Rhea" id="RHEA-COMP:11605"/>
        <dbReference type="ChEBI" id="CHEBI:15378"/>
        <dbReference type="ChEBI" id="CHEBI:30013"/>
        <dbReference type="ChEBI" id="CHEBI:30616"/>
        <dbReference type="ChEBI" id="CHEBI:61977"/>
        <dbReference type="ChEBI" id="CHEBI:456216"/>
        <dbReference type="EC" id="2.7.11.1"/>
    </reaction>
</comment>
<evidence type="ECO:0000256" key="3">
    <source>
        <dbReference type="ARBA" id="ARBA00022679"/>
    </source>
</evidence>
<sequence>MSDNQTEHMSDHLSEQTSIFGLRLWIVLGVCVGAAFVLVLFVISLWLASKRSKNKTLQKPTIPIVSKEIQEIRVDHVRTQVQAYPYPEPDPIPRIERQALLTPTEDESPARYQKVHIETQIASTLSLSLSLCQPQLQNQKHLEATKAFHVQETPIPLLRVKSLGVESNGKTQQLCASAQAKKEVASVLQSPKPVLEKKTQVSEHASAPAAKAQVVGWPPIRSFRKNSMASNLAKNNDDAEGKQGSGCLWDAETMVLLIWTDPW</sequence>
<dbReference type="GO" id="GO:0005524">
    <property type="term" value="F:ATP binding"/>
    <property type="evidence" value="ECO:0007669"/>
    <property type="project" value="UniProtKB-KW"/>
</dbReference>
<keyword evidence="12" id="KW-0539">Nucleus</keyword>
<evidence type="ECO:0000256" key="7">
    <source>
        <dbReference type="ARBA" id="ARBA00022840"/>
    </source>
</evidence>
<dbReference type="Proteomes" id="UP000006882">
    <property type="component" value="Chromosome G1"/>
</dbReference>
<keyword evidence="3" id="KW-0808">Transferase</keyword>